<proteinExistence type="predicted"/>
<dbReference type="HOGENOM" id="CLU_2532303_0_0_1"/>
<reference evidence="2" key="1">
    <citation type="journal article" date="2010" name="Science">
        <title>Signatures of adaptation to obligate biotrophy in the Hyaloperonospora arabidopsidis genome.</title>
        <authorList>
            <person name="Baxter L."/>
            <person name="Tripathy S."/>
            <person name="Ishaque N."/>
            <person name="Boot N."/>
            <person name="Cabral A."/>
            <person name="Kemen E."/>
            <person name="Thines M."/>
            <person name="Ah-Fong A."/>
            <person name="Anderson R."/>
            <person name="Badejoko W."/>
            <person name="Bittner-Eddy P."/>
            <person name="Boore J.L."/>
            <person name="Chibucos M.C."/>
            <person name="Coates M."/>
            <person name="Dehal P."/>
            <person name="Delehaunty K."/>
            <person name="Dong S."/>
            <person name="Downton P."/>
            <person name="Dumas B."/>
            <person name="Fabro G."/>
            <person name="Fronick C."/>
            <person name="Fuerstenberg S.I."/>
            <person name="Fulton L."/>
            <person name="Gaulin E."/>
            <person name="Govers F."/>
            <person name="Hughes L."/>
            <person name="Humphray S."/>
            <person name="Jiang R.H."/>
            <person name="Judelson H."/>
            <person name="Kamoun S."/>
            <person name="Kyung K."/>
            <person name="Meijer H."/>
            <person name="Minx P."/>
            <person name="Morris P."/>
            <person name="Nelson J."/>
            <person name="Phuntumart V."/>
            <person name="Qutob D."/>
            <person name="Rehmany A."/>
            <person name="Rougon-Cardoso A."/>
            <person name="Ryden P."/>
            <person name="Torto-Alalibo T."/>
            <person name="Studholme D."/>
            <person name="Wang Y."/>
            <person name="Win J."/>
            <person name="Wood J."/>
            <person name="Clifton S.W."/>
            <person name="Rogers J."/>
            <person name="Van den Ackerveken G."/>
            <person name="Jones J.D."/>
            <person name="McDowell J.M."/>
            <person name="Beynon J."/>
            <person name="Tyler B.M."/>
        </authorList>
    </citation>
    <scope>NUCLEOTIDE SEQUENCE [LARGE SCALE GENOMIC DNA]</scope>
    <source>
        <strain evidence="2">Emoy2</strain>
    </source>
</reference>
<protein>
    <submittedName>
        <fullName evidence="1">Uncharacterized protein</fullName>
    </submittedName>
</protein>
<reference evidence="1" key="2">
    <citation type="submission" date="2015-06" db="UniProtKB">
        <authorList>
            <consortium name="EnsemblProtists"/>
        </authorList>
    </citation>
    <scope>IDENTIFICATION</scope>
    <source>
        <strain evidence="1">Emoy2</strain>
    </source>
</reference>
<dbReference type="VEuPathDB" id="FungiDB:HpaG805278"/>
<evidence type="ECO:0000313" key="2">
    <source>
        <dbReference type="Proteomes" id="UP000011713"/>
    </source>
</evidence>
<name>M4BG57_HYAAE</name>
<dbReference type="Proteomes" id="UP000011713">
    <property type="component" value="Unassembled WGS sequence"/>
</dbReference>
<accession>M4BG57</accession>
<dbReference type="InParanoid" id="M4BG57"/>
<dbReference type="AlphaFoldDB" id="M4BG57"/>
<organism evidence="1 2">
    <name type="scientific">Hyaloperonospora arabidopsidis (strain Emoy2)</name>
    <name type="common">Downy mildew agent</name>
    <name type="synonym">Peronospora arabidopsidis</name>
    <dbReference type="NCBI Taxonomy" id="559515"/>
    <lineage>
        <taxon>Eukaryota</taxon>
        <taxon>Sar</taxon>
        <taxon>Stramenopiles</taxon>
        <taxon>Oomycota</taxon>
        <taxon>Peronosporomycetes</taxon>
        <taxon>Peronosporales</taxon>
        <taxon>Peronosporaceae</taxon>
        <taxon>Hyaloperonospora</taxon>
    </lineage>
</organism>
<dbReference type="EMBL" id="JH598226">
    <property type="status" value="NOT_ANNOTATED_CDS"/>
    <property type="molecule type" value="Genomic_DNA"/>
</dbReference>
<evidence type="ECO:0000313" key="1">
    <source>
        <dbReference type="EnsemblProtists" id="HpaP805278"/>
    </source>
</evidence>
<sequence length="84" mass="9923">MFHSQESEVHLHHNNVLAFFIKSSRCKLIALHIITNFYVVRRYAKMSLFIILYTNDKGYNLWYRPADTINCTQYSLFTCAPVGF</sequence>
<keyword evidence="2" id="KW-1185">Reference proteome</keyword>
<dbReference type="EnsemblProtists" id="HpaT805278">
    <property type="protein sequence ID" value="HpaP805278"/>
    <property type="gene ID" value="HpaG805278"/>
</dbReference>